<dbReference type="EMBL" id="JBHTBY010000012">
    <property type="protein sequence ID" value="MFC7322040.1"/>
    <property type="molecule type" value="Genomic_DNA"/>
</dbReference>
<sequence length="49" mass="5438">MANKTMKAAAWVSFFTRHPNAPLHGFIPSYSIIFSANKNKAASDGQLYH</sequence>
<gene>
    <name evidence="1" type="ORF">ACFQMN_14285</name>
</gene>
<comment type="caution">
    <text evidence="1">The sequence shown here is derived from an EMBL/GenBank/DDBJ whole genome shotgun (WGS) entry which is preliminary data.</text>
</comment>
<accession>A0ABW2K788</accession>
<reference evidence="2" key="1">
    <citation type="journal article" date="2019" name="Int. J. Syst. Evol. Microbiol.">
        <title>The Global Catalogue of Microorganisms (GCM) 10K type strain sequencing project: providing services to taxonomists for standard genome sequencing and annotation.</title>
        <authorList>
            <consortium name="The Broad Institute Genomics Platform"/>
            <consortium name="The Broad Institute Genome Sequencing Center for Infectious Disease"/>
            <person name="Wu L."/>
            <person name="Ma J."/>
        </authorList>
    </citation>
    <scope>NUCLEOTIDE SEQUENCE [LARGE SCALE GENOMIC DNA]</scope>
    <source>
        <strain evidence="2">CCUG 73951</strain>
    </source>
</reference>
<evidence type="ECO:0000313" key="1">
    <source>
        <dbReference type="EMBL" id="MFC7322040.1"/>
    </source>
</evidence>
<organism evidence="1 2">
    <name type="scientific">Halobacillus campisalis</name>
    <dbReference type="NCBI Taxonomy" id="435909"/>
    <lineage>
        <taxon>Bacteria</taxon>
        <taxon>Bacillati</taxon>
        <taxon>Bacillota</taxon>
        <taxon>Bacilli</taxon>
        <taxon>Bacillales</taxon>
        <taxon>Bacillaceae</taxon>
        <taxon>Halobacillus</taxon>
    </lineage>
</organism>
<evidence type="ECO:0000313" key="2">
    <source>
        <dbReference type="Proteomes" id="UP001596494"/>
    </source>
</evidence>
<keyword evidence="2" id="KW-1185">Reference proteome</keyword>
<proteinExistence type="predicted"/>
<name>A0ABW2K788_9BACI</name>
<dbReference type="Proteomes" id="UP001596494">
    <property type="component" value="Unassembled WGS sequence"/>
</dbReference>
<dbReference type="RefSeq" id="WP_289216986.1">
    <property type="nucleotide sequence ID" value="NZ_JAPVRC010000010.1"/>
</dbReference>
<protein>
    <submittedName>
        <fullName evidence="1">Uncharacterized protein</fullName>
    </submittedName>
</protein>